<accession>A0A6A6VQ43</accession>
<reference evidence="1" key="1">
    <citation type="journal article" date="2020" name="Stud. Mycol.">
        <title>101 Dothideomycetes genomes: a test case for predicting lifestyles and emergence of pathogens.</title>
        <authorList>
            <person name="Haridas S."/>
            <person name="Albert R."/>
            <person name="Binder M."/>
            <person name="Bloem J."/>
            <person name="Labutti K."/>
            <person name="Salamov A."/>
            <person name="Andreopoulos B."/>
            <person name="Baker S."/>
            <person name="Barry K."/>
            <person name="Bills G."/>
            <person name="Bluhm B."/>
            <person name="Cannon C."/>
            <person name="Castanera R."/>
            <person name="Culley D."/>
            <person name="Daum C."/>
            <person name="Ezra D."/>
            <person name="Gonzalez J."/>
            <person name="Henrissat B."/>
            <person name="Kuo A."/>
            <person name="Liang C."/>
            <person name="Lipzen A."/>
            <person name="Lutzoni F."/>
            <person name="Magnuson J."/>
            <person name="Mondo S."/>
            <person name="Nolan M."/>
            <person name="Ohm R."/>
            <person name="Pangilinan J."/>
            <person name="Park H.-J."/>
            <person name="Ramirez L."/>
            <person name="Alfaro M."/>
            <person name="Sun H."/>
            <person name="Tritt A."/>
            <person name="Yoshinaga Y."/>
            <person name="Zwiers L.-H."/>
            <person name="Turgeon B."/>
            <person name="Goodwin S."/>
            <person name="Spatafora J."/>
            <person name="Crous P."/>
            <person name="Grigoriev I."/>
        </authorList>
    </citation>
    <scope>NUCLEOTIDE SEQUENCE</scope>
    <source>
        <strain evidence="1">CBS 119925</strain>
    </source>
</reference>
<dbReference type="AlphaFoldDB" id="A0A6A6VQ43"/>
<name>A0A6A6VQ43_9PLEO</name>
<dbReference type="EMBL" id="MU006561">
    <property type="protein sequence ID" value="KAF2751989.1"/>
    <property type="molecule type" value="Genomic_DNA"/>
</dbReference>
<dbReference type="Proteomes" id="UP000799440">
    <property type="component" value="Unassembled WGS sequence"/>
</dbReference>
<gene>
    <name evidence="1" type="ORF">M011DRAFT_12066</name>
</gene>
<organism evidence="1 2">
    <name type="scientific">Sporormia fimetaria CBS 119925</name>
    <dbReference type="NCBI Taxonomy" id="1340428"/>
    <lineage>
        <taxon>Eukaryota</taxon>
        <taxon>Fungi</taxon>
        <taxon>Dikarya</taxon>
        <taxon>Ascomycota</taxon>
        <taxon>Pezizomycotina</taxon>
        <taxon>Dothideomycetes</taxon>
        <taxon>Pleosporomycetidae</taxon>
        <taxon>Pleosporales</taxon>
        <taxon>Sporormiaceae</taxon>
        <taxon>Sporormia</taxon>
    </lineage>
</organism>
<keyword evidence="2" id="KW-1185">Reference proteome</keyword>
<proteinExistence type="predicted"/>
<sequence length="116" mass="13197">MVLPPHQILPRETHYCLIPIYQTPHDANTLWIHTAQPYGPDPFSADFHALVALKAISQIAVINTLAGLTGNIGTWLAWVRIRFSVVKHRAASWRMETRRTDRLSTIKGDSIRRSIM</sequence>
<evidence type="ECO:0000313" key="1">
    <source>
        <dbReference type="EMBL" id="KAF2751989.1"/>
    </source>
</evidence>
<evidence type="ECO:0000313" key="2">
    <source>
        <dbReference type="Proteomes" id="UP000799440"/>
    </source>
</evidence>
<protein>
    <submittedName>
        <fullName evidence="1">Uncharacterized protein</fullName>
    </submittedName>
</protein>